<reference evidence="1 2" key="1">
    <citation type="journal article" date="2021" name="Elife">
        <title>Chloroplast acquisition without the gene transfer in kleptoplastic sea slugs, Plakobranchus ocellatus.</title>
        <authorList>
            <person name="Maeda T."/>
            <person name="Takahashi S."/>
            <person name="Yoshida T."/>
            <person name="Shimamura S."/>
            <person name="Takaki Y."/>
            <person name="Nagai Y."/>
            <person name="Toyoda A."/>
            <person name="Suzuki Y."/>
            <person name="Arimoto A."/>
            <person name="Ishii H."/>
            <person name="Satoh N."/>
            <person name="Nishiyama T."/>
            <person name="Hasebe M."/>
            <person name="Maruyama T."/>
            <person name="Minagawa J."/>
            <person name="Obokata J."/>
            <person name="Shigenobu S."/>
        </authorList>
    </citation>
    <scope>NUCLEOTIDE SEQUENCE [LARGE SCALE GENOMIC DNA]</scope>
</reference>
<dbReference type="Proteomes" id="UP000735302">
    <property type="component" value="Unassembled WGS sequence"/>
</dbReference>
<dbReference type="AlphaFoldDB" id="A0AAV3XZX8"/>
<name>A0AAV3XZX8_9GAST</name>
<sequence>MSIAHSVTVIAWKIQKKRDTKRSQWQHSVPRALRTETNFQTNGELFNSNYTLHSNGFKCVQRHTFLFMGNAR</sequence>
<evidence type="ECO:0000313" key="2">
    <source>
        <dbReference type="Proteomes" id="UP000735302"/>
    </source>
</evidence>
<gene>
    <name evidence="1" type="ORF">PoB_000257200</name>
</gene>
<comment type="caution">
    <text evidence="1">The sequence shown here is derived from an EMBL/GenBank/DDBJ whole genome shotgun (WGS) entry which is preliminary data.</text>
</comment>
<proteinExistence type="predicted"/>
<organism evidence="1 2">
    <name type="scientific">Plakobranchus ocellatus</name>
    <dbReference type="NCBI Taxonomy" id="259542"/>
    <lineage>
        <taxon>Eukaryota</taxon>
        <taxon>Metazoa</taxon>
        <taxon>Spiralia</taxon>
        <taxon>Lophotrochozoa</taxon>
        <taxon>Mollusca</taxon>
        <taxon>Gastropoda</taxon>
        <taxon>Heterobranchia</taxon>
        <taxon>Euthyneura</taxon>
        <taxon>Panpulmonata</taxon>
        <taxon>Sacoglossa</taxon>
        <taxon>Placobranchoidea</taxon>
        <taxon>Plakobranchidae</taxon>
        <taxon>Plakobranchus</taxon>
    </lineage>
</organism>
<accession>A0AAV3XZX8</accession>
<evidence type="ECO:0000313" key="1">
    <source>
        <dbReference type="EMBL" id="GFN76066.1"/>
    </source>
</evidence>
<keyword evidence="2" id="KW-1185">Reference proteome</keyword>
<protein>
    <submittedName>
        <fullName evidence="1">Uncharacterized protein</fullName>
    </submittedName>
</protein>
<dbReference type="EMBL" id="BLXT01000334">
    <property type="protein sequence ID" value="GFN76066.1"/>
    <property type="molecule type" value="Genomic_DNA"/>
</dbReference>